<dbReference type="PIRSF" id="PIRSF015596">
    <property type="entry name" value="5_alpha-SR2"/>
    <property type="match status" value="1"/>
</dbReference>
<name>A0A9P6SKU8_9HELO</name>
<evidence type="ECO:0000259" key="7">
    <source>
        <dbReference type="Pfam" id="PF02544"/>
    </source>
</evidence>
<dbReference type="GO" id="GO:0016020">
    <property type="term" value="C:membrane"/>
    <property type="evidence" value="ECO:0007669"/>
    <property type="project" value="UniProtKB-SubCell"/>
</dbReference>
<dbReference type="GO" id="GO:0008202">
    <property type="term" value="P:steroid metabolic process"/>
    <property type="evidence" value="ECO:0007669"/>
    <property type="project" value="InterPro"/>
</dbReference>
<evidence type="ECO:0000256" key="2">
    <source>
        <dbReference type="ARBA" id="ARBA00007742"/>
    </source>
</evidence>
<evidence type="ECO:0000256" key="4">
    <source>
        <dbReference type="ARBA" id="ARBA00022989"/>
    </source>
</evidence>
<dbReference type="InterPro" id="IPR039357">
    <property type="entry name" value="SRD5A/TECR"/>
</dbReference>
<reference evidence="8" key="1">
    <citation type="submission" date="2019-07" db="EMBL/GenBank/DDBJ databases">
        <title>Hyphodiscus hymeniophilus genome sequencing and assembly.</title>
        <authorList>
            <person name="Kramer G."/>
            <person name="Nodwell J."/>
        </authorList>
    </citation>
    <scope>NUCLEOTIDE SEQUENCE</scope>
    <source>
        <strain evidence="8">ATCC 34498</strain>
    </source>
</reference>
<keyword evidence="3 6" id="KW-0812">Transmembrane</keyword>
<comment type="similarity">
    <text evidence="2">Belongs to the steroid 5-alpha reductase family.</text>
</comment>
<evidence type="ECO:0000256" key="3">
    <source>
        <dbReference type="ARBA" id="ARBA00022692"/>
    </source>
</evidence>
<feature type="transmembrane region" description="Helical" evidence="6">
    <location>
        <begin position="51"/>
        <end position="73"/>
    </location>
</feature>
<dbReference type="EMBL" id="VNKQ01000017">
    <property type="protein sequence ID" value="KAG0646042.1"/>
    <property type="molecule type" value="Genomic_DNA"/>
</dbReference>
<dbReference type="PROSITE" id="PS50244">
    <property type="entry name" value="S5A_REDUCTASE"/>
    <property type="match status" value="1"/>
</dbReference>
<proteinExistence type="inferred from homology"/>
<keyword evidence="9" id="KW-1185">Reference proteome</keyword>
<dbReference type="InterPro" id="IPR001104">
    <property type="entry name" value="3-oxo-5_a-steroid_4-DH_C"/>
</dbReference>
<organism evidence="8 9">
    <name type="scientific">Hyphodiscus hymeniophilus</name>
    <dbReference type="NCBI Taxonomy" id="353542"/>
    <lineage>
        <taxon>Eukaryota</taxon>
        <taxon>Fungi</taxon>
        <taxon>Dikarya</taxon>
        <taxon>Ascomycota</taxon>
        <taxon>Pezizomycotina</taxon>
        <taxon>Leotiomycetes</taxon>
        <taxon>Helotiales</taxon>
        <taxon>Hyphodiscaceae</taxon>
        <taxon>Hyphodiscus</taxon>
    </lineage>
</organism>
<feature type="transmembrane region" description="Helical" evidence="6">
    <location>
        <begin position="93"/>
        <end position="112"/>
    </location>
</feature>
<gene>
    <name evidence="8" type="ORF">D0Z07_7838</name>
</gene>
<dbReference type="Proteomes" id="UP000785200">
    <property type="component" value="Unassembled WGS sequence"/>
</dbReference>
<comment type="subcellular location">
    <subcellularLocation>
        <location evidence="1">Membrane</location>
        <topology evidence="1">Multi-pass membrane protein</topology>
    </subcellularLocation>
</comment>
<dbReference type="InterPro" id="IPR016636">
    <property type="entry name" value="3-oxo-5-alpha-steroid_4-DH"/>
</dbReference>
<feature type="transmembrane region" description="Helical" evidence="6">
    <location>
        <begin position="20"/>
        <end position="39"/>
    </location>
</feature>
<comment type="caution">
    <text evidence="8">The sequence shown here is derived from an EMBL/GenBank/DDBJ whole genome shotgun (WGS) entry which is preliminary data.</text>
</comment>
<dbReference type="AlphaFoldDB" id="A0A9P6SKU8"/>
<evidence type="ECO:0000256" key="5">
    <source>
        <dbReference type="ARBA" id="ARBA00023136"/>
    </source>
</evidence>
<feature type="transmembrane region" description="Helical" evidence="6">
    <location>
        <begin position="119"/>
        <end position="142"/>
    </location>
</feature>
<evidence type="ECO:0000313" key="9">
    <source>
        <dbReference type="Proteomes" id="UP000785200"/>
    </source>
</evidence>
<dbReference type="PANTHER" id="PTHR10556:SF43">
    <property type="entry name" value="STEROID 5-ALPHA-REDUCTASE DET2"/>
    <property type="match status" value="1"/>
</dbReference>
<keyword evidence="5 6" id="KW-0472">Membrane</keyword>
<sequence>MAFIEDWMPPTRESWESVVFLFQFFPLVTVFQWFVTWYGAGKTSGESKLNIPGKIAWATMEVWGMISLLYMMYRVPALNGIDGIGALPWENKAMAGMFITHYLYRAILAPILNPSMSPIHVAVWFFAIVFQVFNGVSIGGWLGGYGPQTRMDWTPAMNYKAGGRMELGMMIWALGFVGNMFHDDELREVRRAALRSQKARAAQQDEKEKGGEGVGKVYKIPQNGLFELILYPHYLCEWIEWAGFWLMAGSGCVPARTFVLNEIATMLPRALQGKKWYIERFGKEKVGGRKAIIPWLL</sequence>
<evidence type="ECO:0000256" key="6">
    <source>
        <dbReference type="SAM" id="Phobius"/>
    </source>
</evidence>
<keyword evidence="4 6" id="KW-1133">Transmembrane helix</keyword>
<protein>
    <submittedName>
        <fullName evidence="8">Steroid 5-alpha-reductase DET2</fullName>
    </submittedName>
</protein>
<evidence type="ECO:0000313" key="8">
    <source>
        <dbReference type="EMBL" id="KAG0646042.1"/>
    </source>
</evidence>
<accession>A0A9P6SKU8</accession>
<feature type="domain" description="3-oxo-5-alpha-steroid 4-dehydrogenase C-terminal" evidence="7">
    <location>
        <begin position="119"/>
        <end position="296"/>
    </location>
</feature>
<dbReference type="Pfam" id="PF02544">
    <property type="entry name" value="Steroid_dh"/>
    <property type="match status" value="1"/>
</dbReference>
<dbReference type="GO" id="GO:0003865">
    <property type="term" value="F:3-oxo-5-alpha-steroid 4-dehydrogenase activity"/>
    <property type="evidence" value="ECO:0007669"/>
    <property type="project" value="InterPro"/>
</dbReference>
<evidence type="ECO:0000256" key="1">
    <source>
        <dbReference type="ARBA" id="ARBA00004141"/>
    </source>
</evidence>
<dbReference type="OrthoDB" id="5788137at2759"/>
<feature type="transmembrane region" description="Helical" evidence="6">
    <location>
        <begin position="162"/>
        <end position="181"/>
    </location>
</feature>
<dbReference type="PANTHER" id="PTHR10556">
    <property type="entry name" value="3-OXO-5-ALPHA-STEROID 4-DEHYDROGENASE"/>
    <property type="match status" value="1"/>
</dbReference>